<dbReference type="Proteomes" id="UP000279307">
    <property type="component" value="Chromosome 13"/>
</dbReference>
<dbReference type="GO" id="GO:0005886">
    <property type="term" value="C:plasma membrane"/>
    <property type="evidence" value="ECO:0007669"/>
    <property type="project" value="TreeGrafter"/>
</dbReference>
<dbReference type="EMBL" id="QOIP01000013">
    <property type="protein sequence ID" value="RLU15546.1"/>
    <property type="molecule type" value="Genomic_DNA"/>
</dbReference>
<evidence type="ECO:0000256" key="5">
    <source>
        <dbReference type="ARBA" id="ARBA00022989"/>
    </source>
</evidence>
<feature type="transmembrane region" description="Helical" evidence="9">
    <location>
        <begin position="220"/>
        <end position="241"/>
    </location>
</feature>
<dbReference type="InterPro" id="IPR022357">
    <property type="entry name" value="MIP_CS"/>
</dbReference>
<feature type="transmembrane region" description="Helical" evidence="9">
    <location>
        <begin position="150"/>
        <end position="170"/>
    </location>
</feature>
<evidence type="ECO:0000256" key="8">
    <source>
        <dbReference type="SAM" id="MobiDB-lite"/>
    </source>
</evidence>
<dbReference type="OrthoDB" id="3222at2759"/>
<dbReference type="InterPro" id="IPR034294">
    <property type="entry name" value="Aquaporin_transptr"/>
</dbReference>
<dbReference type="PRINTS" id="PR00783">
    <property type="entry name" value="MINTRINSICP"/>
</dbReference>
<dbReference type="Pfam" id="PF00230">
    <property type="entry name" value="MIP"/>
    <property type="match status" value="1"/>
</dbReference>
<dbReference type="PANTHER" id="PTHR19139">
    <property type="entry name" value="AQUAPORIN TRANSPORTER"/>
    <property type="match status" value="1"/>
</dbReference>
<feature type="transmembrane region" description="Helical" evidence="9">
    <location>
        <begin position="58"/>
        <end position="76"/>
    </location>
</feature>
<keyword evidence="4 7" id="KW-0812">Transmembrane</keyword>
<dbReference type="CDD" id="cd00333">
    <property type="entry name" value="MIP"/>
    <property type="match status" value="1"/>
</dbReference>
<comment type="caution">
    <text evidence="10">The sequence shown here is derived from an EMBL/GenBank/DDBJ whole genome shotgun (WGS) entry which is preliminary data.</text>
</comment>
<sequence>MPANGYRAGLKRWVQGGGTVKNTLITGLAELIGTSMLVFVGCMGCVGTLGVVPPHLQITLTFGLAIMVVIQCIGHISHAHVNPAVTVGAVILGKKTILEALVYIISQIIGGALGYGMLKVVTPKDHLTTSTVEQSDMFCVTDLHSEVSAIQGLVLEGIATAILMLVVCSVWDVRNEKNSDSVSIKFGLTVAVLATAFGPYTGCSMNPARSFAPALWNNQWAHHWIYWFGPIGGALIASFVYKTVFGVPEKVEEEPIPEAVALNSVETHKTEVRPVNDRSPNSVSETDTTEMTSPKFPIAVPDSTDRGKASKLKQDALAIPRIHEIDNHLDSATEHGYIIVNTHADAQP</sequence>
<evidence type="ECO:0008006" key="11">
    <source>
        <dbReference type="Google" id="ProtNLM"/>
    </source>
</evidence>
<evidence type="ECO:0000256" key="2">
    <source>
        <dbReference type="ARBA" id="ARBA00006175"/>
    </source>
</evidence>
<feature type="transmembrane region" description="Helical" evidence="9">
    <location>
        <begin position="97"/>
        <end position="118"/>
    </location>
</feature>
<proteinExistence type="inferred from homology"/>
<evidence type="ECO:0000256" key="1">
    <source>
        <dbReference type="ARBA" id="ARBA00004141"/>
    </source>
</evidence>
<dbReference type="AlphaFoldDB" id="A0A3L8D5N9"/>
<accession>A0A3L8D5N9</accession>
<protein>
    <recommendedName>
        <fullName evidence="11">Aquaporin AQPAe.a</fullName>
    </recommendedName>
</protein>
<feature type="transmembrane region" description="Helical" evidence="9">
    <location>
        <begin position="182"/>
        <end position="200"/>
    </location>
</feature>
<comment type="similarity">
    <text evidence="2 7">Belongs to the MIP/aquaporin (TC 1.A.8) family.</text>
</comment>
<feature type="region of interest" description="Disordered" evidence="8">
    <location>
        <begin position="270"/>
        <end position="307"/>
    </location>
</feature>
<dbReference type="SUPFAM" id="SSF81338">
    <property type="entry name" value="Aquaporin-like"/>
    <property type="match status" value="1"/>
</dbReference>
<evidence type="ECO:0000256" key="3">
    <source>
        <dbReference type="ARBA" id="ARBA00022448"/>
    </source>
</evidence>
<dbReference type="GO" id="GO:0015267">
    <property type="term" value="F:channel activity"/>
    <property type="evidence" value="ECO:0007669"/>
    <property type="project" value="InterPro"/>
</dbReference>
<gene>
    <name evidence="10" type="ORF">DMN91_012540</name>
</gene>
<reference evidence="10" key="1">
    <citation type="journal article" date="2018" name="Genome Res.">
        <title>The genomic architecture and molecular evolution of ant odorant receptors.</title>
        <authorList>
            <person name="McKenzie S.K."/>
            <person name="Kronauer D.J.C."/>
        </authorList>
    </citation>
    <scope>NUCLEOTIDE SEQUENCE [LARGE SCALE GENOMIC DNA]</scope>
    <source>
        <strain evidence="10">Clonal line C1</strain>
    </source>
</reference>
<feature type="compositionally biased region" description="Polar residues" evidence="8">
    <location>
        <begin position="278"/>
        <end position="292"/>
    </location>
</feature>
<feature type="transmembrane region" description="Helical" evidence="9">
    <location>
        <begin position="31"/>
        <end position="52"/>
    </location>
</feature>
<comment type="subcellular location">
    <subcellularLocation>
        <location evidence="1">Membrane</location>
        <topology evidence="1">Multi-pass membrane protein</topology>
    </subcellularLocation>
</comment>
<evidence type="ECO:0000256" key="9">
    <source>
        <dbReference type="SAM" id="Phobius"/>
    </source>
</evidence>
<keyword evidence="3 7" id="KW-0813">Transport</keyword>
<evidence type="ECO:0000256" key="6">
    <source>
        <dbReference type="ARBA" id="ARBA00023136"/>
    </source>
</evidence>
<evidence type="ECO:0000256" key="4">
    <source>
        <dbReference type="ARBA" id="ARBA00022692"/>
    </source>
</evidence>
<dbReference type="InterPro" id="IPR000425">
    <property type="entry name" value="MIP"/>
</dbReference>
<keyword evidence="5 9" id="KW-1133">Transmembrane helix</keyword>
<keyword evidence="6 9" id="KW-0472">Membrane</keyword>
<evidence type="ECO:0000313" key="10">
    <source>
        <dbReference type="EMBL" id="RLU15546.1"/>
    </source>
</evidence>
<dbReference type="NCBIfam" id="TIGR00861">
    <property type="entry name" value="MIP"/>
    <property type="match status" value="1"/>
</dbReference>
<dbReference type="PROSITE" id="PS00221">
    <property type="entry name" value="MIP"/>
    <property type="match status" value="1"/>
</dbReference>
<reference evidence="10" key="2">
    <citation type="submission" date="2018-07" db="EMBL/GenBank/DDBJ databases">
        <authorList>
            <person name="Mckenzie S.K."/>
            <person name="Kronauer D.J.C."/>
        </authorList>
    </citation>
    <scope>NUCLEOTIDE SEQUENCE</scope>
    <source>
        <strain evidence="10">Clonal line C1</strain>
    </source>
</reference>
<evidence type="ECO:0000256" key="7">
    <source>
        <dbReference type="RuleBase" id="RU000477"/>
    </source>
</evidence>
<dbReference type="InterPro" id="IPR023271">
    <property type="entry name" value="Aquaporin-like"/>
</dbReference>
<dbReference type="Gene3D" id="1.20.1080.10">
    <property type="entry name" value="Glycerol uptake facilitator protein"/>
    <property type="match status" value="1"/>
</dbReference>
<organism evidence="10">
    <name type="scientific">Ooceraea biroi</name>
    <name type="common">Clonal raider ant</name>
    <name type="synonym">Cerapachys biroi</name>
    <dbReference type="NCBI Taxonomy" id="2015173"/>
    <lineage>
        <taxon>Eukaryota</taxon>
        <taxon>Metazoa</taxon>
        <taxon>Ecdysozoa</taxon>
        <taxon>Arthropoda</taxon>
        <taxon>Hexapoda</taxon>
        <taxon>Insecta</taxon>
        <taxon>Pterygota</taxon>
        <taxon>Neoptera</taxon>
        <taxon>Endopterygota</taxon>
        <taxon>Hymenoptera</taxon>
        <taxon>Apocrita</taxon>
        <taxon>Aculeata</taxon>
        <taxon>Formicoidea</taxon>
        <taxon>Formicidae</taxon>
        <taxon>Dorylinae</taxon>
        <taxon>Ooceraea</taxon>
    </lineage>
</organism>
<dbReference type="PANTHER" id="PTHR19139:SF270">
    <property type="entry name" value="ENTOMOGLYCEROPORIN 1-RELATED"/>
    <property type="match status" value="1"/>
</dbReference>
<name>A0A3L8D5N9_OOCBI</name>